<feature type="transmembrane region" description="Helical" evidence="1">
    <location>
        <begin position="403"/>
        <end position="421"/>
    </location>
</feature>
<dbReference type="AlphaFoldDB" id="A0A0L0VG43"/>
<gene>
    <name evidence="2" type="ORF">PSTG_08539</name>
</gene>
<dbReference type="OrthoDB" id="2505731at2759"/>
<comment type="caution">
    <text evidence="2">The sequence shown here is derived from an EMBL/GenBank/DDBJ whole genome shotgun (WGS) entry which is preliminary data.</text>
</comment>
<protein>
    <submittedName>
        <fullName evidence="2">Uncharacterized protein</fullName>
    </submittedName>
</protein>
<dbReference type="EMBL" id="AJIL01000059">
    <property type="protein sequence ID" value="KNE98265.1"/>
    <property type="molecule type" value="Genomic_DNA"/>
</dbReference>
<feature type="transmembrane region" description="Helical" evidence="1">
    <location>
        <begin position="279"/>
        <end position="301"/>
    </location>
</feature>
<proteinExistence type="predicted"/>
<name>A0A0L0VG43_9BASI</name>
<keyword evidence="1" id="KW-0812">Transmembrane</keyword>
<reference evidence="3" key="1">
    <citation type="submission" date="2014-03" db="EMBL/GenBank/DDBJ databases">
        <title>The Genome Sequence of Puccinia striiformis f. sp. tritici PST-78.</title>
        <authorList>
            <consortium name="The Broad Institute Genome Sequencing Platform"/>
            <person name="Cuomo C."/>
            <person name="Hulbert S."/>
            <person name="Chen X."/>
            <person name="Walker B."/>
            <person name="Young S.K."/>
            <person name="Zeng Q."/>
            <person name="Gargeya S."/>
            <person name="Fitzgerald M."/>
            <person name="Haas B."/>
            <person name="Abouelleil A."/>
            <person name="Alvarado L."/>
            <person name="Arachchi H.M."/>
            <person name="Berlin A.M."/>
            <person name="Chapman S.B."/>
            <person name="Goldberg J."/>
            <person name="Griggs A."/>
            <person name="Gujja S."/>
            <person name="Hansen M."/>
            <person name="Howarth C."/>
            <person name="Imamovic A."/>
            <person name="Larimer J."/>
            <person name="McCowan C."/>
            <person name="Montmayeur A."/>
            <person name="Murphy C."/>
            <person name="Neiman D."/>
            <person name="Pearson M."/>
            <person name="Priest M."/>
            <person name="Roberts A."/>
            <person name="Saif S."/>
            <person name="Shea T."/>
            <person name="Sisk P."/>
            <person name="Sykes S."/>
            <person name="Wortman J."/>
            <person name="Nusbaum C."/>
            <person name="Birren B."/>
        </authorList>
    </citation>
    <scope>NUCLEOTIDE SEQUENCE [LARGE SCALE GENOMIC DNA]</scope>
    <source>
        <strain evidence="3">race PST-78</strain>
    </source>
</reference>
<keyword evidence="1" id="KW-0472">Membrane</keyword>
<feature type="transmembrane region" description="Helical" evidence="1">
    <location>
        <begin position="363"/>
        <end position="383"/>
    </location>
</feature>
<accession>A0A0L0VG43</accession>
<feature type="transmembrane region" description="Helical" evidence="1">
    <location>
        <begin position="97"/>
        <end position="123"/>
    </location>
</feature>
<keyword evidence="3" id="KW-1185">Reference proteome</keyword>
<feature type="transmembrane region" description="Helical" evidence="1">
    <location>
        <begin position="185"/>
        <end position="205"/>
    </location>
</feature>
<feature type="transmembrane region" description="Helical" evidence="1">
    <location>
        <begin position="43"/>
        <end position="66"/>
    </location>
</feature>
<organism evidence="2 3">
    <name type="scientific">Puccinia striiformis f. sp. tritici PST-78</name>
    <dbReference type="NCBI Taxonomy" id="1165861"/>
    <lineage>
        <taxon>Eukaryota</taxon>
        <taxon>Fungi</taxon>
        <taxon>Dikarya</taxon>
        <taxon>Basidiomycota</taxon>
        <taxon>Pucciniomycotina</taxon>
        <taxon>Pucciniomycetes</taxon>
        <taxon>Pucciniales</taxon>
        <taxon>Pucciniaceae</taxon>
        <taxon>Puccinia</taxon>
    </lineage>
</organism>
<sequence>MKTTRTLNHDMLTSELSADVDPFAYISHLGSSSWLPPLTTGTIIFLAVLLAFHISVAAISLIILLLPHVGKTKRESWFLRKLYIHASSGKKVYNTPLYLVNTGILMSIWEFLGSIATQVYLLLQIAIHVSPQFASRTESGPALSVMLICNIYSYWSTAHGFLTLSYTNKIFVDDPKNLRWLRSPLLINVSFIIFPMSVAVAIAILQANLSLTVHEAQVELRTRQATLTQGSLAWNQLQHTHSSDDQERLLLQIAQSWAKVDSSTKLFEIIVQSLRDKFLLLRSAMLASMLATTLVFVFSFWKLTRTFNKQGRGSSNSTYLKSDCSGPSTKNCSIQKCTSTRLDSSTEQSLFKTMRSDRQFFRLTMRASAILLGILTGLTYWLLVSFRIDDVLLNPNWHGLMTWLPALSGSWAAVPLTLQSWQLYQDQKKPPVGTSGHREDVIPTHIHFTSETVTQVEVIGPAPEAFPLNHDHLSEIKNMDQTSSSQVTLSRFLEGFVAFVEFG</sequence>
<evidence type="ECO:0000256" key="1">
    <source>
        <dbReference type="SAM" id="Phobius"/>
    </source>
</evidence>
<dbReference type="Proteomes" id="UP000054564">
    <property type="component" value="Unassembled WGS sequence"/>
</dbReference>
<keyword evidence="1" id="KW-1133">Transmembrane helix</keyword>
<evidence type="ECO:0000313" key="3">
    <source>
        <dbReference type="Proteomes" id="UP000054564"/>
    </source>
</evidence>
<evidence type="ECO:0000313" key="2">
    <source>
        <dbReference type="EMBL" id="KNE98265.1"/>
    </source>
</evidence>
<feature type="transmembrane region" description="Helical" evidence="1">
    <location>
        <begin position="143"/>
        <end position="164"/>
    </location>
</feature>